<accession>A0A5N8X6H3</accession>
<gene>
    <name evidence="2" type="ORF">FPZ41_43470</name>
</gene>
<reference evidence="2 3" key="1">
    <citation type="submission" date="2019-09" db="EMBL/GenBank/DDBJ databases">
        <authorList>
            <person name="Duangmal K."/>
            <person name="Teo W.F.A."/>
            <person name="Lipun K."/>
        </authorList>
    </citation>
    <scope>NUCLEOTIDE SEQUENCE [LARGE SCALE GENOMIC DNA]</scope>
    <source>
        <strain evidence="2 3">K1PN6</strain>
    </source>
</reference>
<name>A0A5N8X6H3_9ACTN</name>
<comment type="caution">
    <text evidence="2">The sequence shown here is derived from an EMBL/GenBank/DDBJ whole genome shotgun (WGS) entry which is preliminary data.</text>
</comment>
<dbReference type="InterPro" id="IPR007278">
    <property type="entry name" value="DUF397"/>
</dbReference>
<sequence length="64" mass="6690">MNPRWQKSSYCSEGASCVHVAATPGTIHLTESGDPGGAILKATPAAFNAFLALLTTLKKDTARD</sequence>
<protein>
    <submittedName>
        <fullName evidence="2">DUF397 domain-containing protein</fullName>
    </submittedName>
</protein>
<dbReference type="AlphaFoldDB" id="A0A5N8X6H3"/>
<evidence type="ECO:0000313" key="2">
    <source>
        <dbReference type="EMBL" id="MPY55047.1"/>
    </source>
</evidence>
<organism evidence="2 3">
    <name type="scientific">Streptomyces acidicola</name>
    <dbReference type="NCBI Taxonomy" id="2596892"/>
    <lineage>
        <taxon>Bacteria</taxon>
        <taxon>Bacillati</taxon>
        <taxon>Actinomycetota</taxon>
        <taxon>Actinomycetes</taxon>
        <taxon>Kitasatosporales</taxon>
        <taxon>Streptomycetaceae</taxon>
        <taxon>Streptomyces</taxon>
    </lineage>
</organism>
<dbReference type="Proteomes" id="UP000373149">
    <property type="component" value="Unassembled WGS sequence"/>
</dbReference>
<proteinExistence type="predicted"/>
<dbReference type="EMBL" id="VMNX01000357">
    <property type="protein sequence ID" value="MPY55047.1"/>
    <property type="molecule type" value="Genomic_DNA"/>
</dbReference>
<dbReference type="Pfam" id="PF04149">
    <property type="entry name" value="DUF397"/>
    <property type="match status" value="1"/>
</dbReference>
<evidence type="ECO:0000259" key="1">
    <source>
        <dbReference type="Pfam" id="PF04149"/>
    </source>
</evidence>
<feature type="domain" description="DUF397" evidence="1">
    <location>
        <begin position="4"/>
        <end position="52"/>
    </location>
</feature>
<evidence type="ECO:0000313" key="3">
    <source>
        <dbReference type="Proteomes" id="UP000373149"/>
    </source>
</evidence>
<keyword evidence="3" id="KW-1185">Reference proteome</keyword>